<dbReference type="Pfam" id="PF02770">
    <property type="entry name" value="Acyl-CoA_dh_M"/>
    <property type="match status" value="1"/>
</dbReference>
<evidence type="ECO:0000256" key="7">
    <source>
        <dbReference type="ARBA" id="ARBA00023002"/>
    </source>
</evidence>
<comment type="caution">
    <text evidence="19">The sequence shown here is derived from an EMBL/GenBank/DDBJ whole genome shotgun (WGS) entry which is preliminary data.</text>
</comment>
<sequence length="410" mass="45059">MLRPIITKGISKFKIFSCSPKLMRGIASFMDPALGLSEEQLQVQKIAQEFASKEMYPNMAEWDEKEIFPVEMMRKAASLGFGAIYTSEKYGGSGMTRLDASIIFEALSRGCVSTAAFISIHNMALWMIDHYGNEEQKQRFLPSLTTMKHFASYCLTEPNSGSDAASLSTTAKRDGDYYILNGTKAFISGGGESDIYVLMARTGQTGPKGITCLVLEKGTPGLSFGKKEKKLGWNSQPTRAVILEDCKVPASNRIGAEGQGFSMAMNGLNGGRINIASCSLGAAQASVEIATEYVKVRKQFGKPLSDFQHNQFLLARMASDLLAARLLVRKAAVSLQNQSPETVSLCAAAKYFTTEKCSEIVNHALQLHGGYGYLKDYPVQQYLRDIRVHQILEGTSEVMLMLISRDMLQH</sequence>
<proteinExistence type="inferred from homology"/>
<dbReference type="PROSITE" id="PS00072">
    <property type="entry name" value="ACYL_COA_DH_1"/>
    <property type="match status" value="1"/>
</dbReference>
<accession>A0A8X6JJG2</accession>
<evidence type="ECO:0000256" key="14">
    <source>
        <dbReference type="PIRSR" id="PIRSR634178-1"/>
    </source>
</evidence>
<organism evidence="19 20">
    <name type="scientific">Trichonephila clavata</name>
    <name type="common">Joro spider</name>
    <name type="synonym">Nephila clavata</name>
    <dbReference type="NCBI Taxonomy" id="2740835"/>
    <lineage>
        <taxon>Eukaryota</taxon>
        <taxon>Metazoa</taxon>
        <taxon>Ecdysozoa</taxon>
        <taxon>Arthropoda</taxon>
        <taxon>Chelicerata</taxon>
        <taxon>Arachnida</taxon>
        <taxon>Araneae</taxon>
        <taxon>Araneomorphae</taxon>
        <taxon>Entelegynae</taxon>
        <taxon>Araneoidea</taxon>
        <taxon>Nephilidae</taxon>
        <taxon>Trichonephila</taxon>
    </lineage>
</organism>
<dbReference type="PIRSF" id="PIRSF016578">
    <property type="entry name" value="HsaA"/>
    <property type="match status" value="1"/>
</dbReference>
<evidence type="ECO:0000256" key="8">
    <source>
        <dbReference type="ARBA" id="ARBA00049552"/>
    </source>
</evidence>
<feature type="active site" description="Proton acceptor" evidence="14">
    <location>
        <position position="393"/>
    </location>
</feature>
<evidence type="ECO:0000256" key="2">
    <source>
        <dbReference type="ARBA" id="ARBA00005109"/>
    </source>
</evidence>
<dbReference type="EMBL" id="BMAO01008964">
    <property type="protein sequence ID" value="GFR27758.1"/>
    <property type="molecule type" value="Genomic_DNA"/>
</dbReference>
<dbReference type="GO" id="GO:0006629">
    <property type="term" value="P:lipid metabolic process"/>
    <property type="evidence" value="ECO:0007669"/>
    <property type="project" value="InterPro"/>
</dbReference>
<comment type="similarity">
    <text evidence="3 15">Belongs to the acyl-CoA dehydrogenase family.</text>
</comment>
<dbReference type="InterPro" id="IPR006091">
    <property type="entry name" value="Acyl-CoA_Oxase/DH_mid-dom"/>
</dbReference>
<reference evidence="19" key="1">
    <citation type="submission" date="2020-07" db="EMBL/GenBank/DDBJ databases">
        <title>Multicomponent nature underlies the extraordinary mechanical properties of spider dragline silk.</title>
        <authorList>
            <person name="Kono N."/>
            <person name="Nakamura H."/>
            <person name="Mori M."/>
            <person name="Yoshida Y."/>
            <person name="Ohtoshi R."/>
            <person name="Malay A.D."/>
            <person name="Moran D.A.P."/>
            <person name="Tomita M."/>
            <person name="Numata K."/>
            <person name="Arakawa K."/>
        </authorList>
    </citation>
    <scope>NUCLEOTIDE SEQUENCE</scope>
</reference>
<feature type="domain" description="Acyl-CoA oxidase/dehydrogenase middle" evidence="17">
    <location>
        <begin position="153"/>
        <end position="246"/>
    </location>
</feature>
<comment type="catalytic activity">
    <reaction evidence="10">
        <text>2-methylpropanoyl-CoA + oxidized [electron-transfer flavoprotein] + H(+) = 2-methylpropenoyl-CoA + reduced [electron-transfer flavoprotein]</text>
        <dbReference type="Rhea" id="RHEA:44180"/>
        <dbReference type="Rhea" id="RHEA-COMP:10685"/>
        <dbReference type="Rhea" id="RHEA-COMP:10686"/>
        <dbReference type="ChEBI" id="CHEBI:15378"/>
        <dbReference type="ChEBI" id="CHEBI:57338"/>
        <dbReference type="ChEBI" id="CHEBI:57692"/>
        <dbReference type="ChEBI" id="CHEBI:58307"/>
        <dbReference type="ChEBI" id="CHEBI:62500"/>
        <dbReference type="EC" id="1.3.8.5"/>
    </reaction>
    <physiologicalReaction direction="left-to-right" evidence="10">
        <dbReference type="Rhea" id="RHEA:44181"/>
    </physiologicalReaction>
</comment>
<evidence type="ECO:0000259" key="17">
    <source>
        <dbReference type="Pfam" id="PF02770"/>
    </source>
</evidence>
<dbReference type="Pfam" id="PF00441">
    <property type="entry name" value="Acyl-CoA_dh_1"/>
    <property type="match status" value="1"/>
</dbReference>
<dbReference type="InterPro" id="IPR037069">
    <property type="entry name" value="AcylCoA_DH/ox_N_sf"/>
</dbReference>
<comment type="function">
    <text evidence="11">Isobutyryl-CoA dehydrogenase which catalyzes the conversion of 2-methylpropanoyl-CoA to (2E)-2-methylpropenoyl-CoA in the valine catabolic pathway. To a lesser extent, also able to catalyze the oxidation of (2S)-2-methylbutanoyl-CoA.</text>
</comment>
<comment type="catalytic activity">
    <reaction evidence="9">
        <text>propanoyl-CoA + oxidized [electron-transfer flavoprotein] + H(+) = acryloyl-CoA + reduced [electron-transfer flavoprotein]</text>
        <dbReference type="Rhea" id="RHEA:31287"/>
        <dbReference type="Rhea" id="RHEA-COMP:10685"/>
        <dbReference type="Rhea" id="RHEA-COMP:10686"/>
        <dbReference type="ChEBI" id="CHEBI:15378"/>
        <dbReference type="ChEBI" id="CHEBI:57367"/>
        <dbReference type="ChEBI" id="CHEBI:57392"/>
        <dbReference type="ChEBI" id="CHEBI:57692"/>
        <dbReference type="ChEBI" id="CHEBI:58307"/>
    </reaction>
    <physiologicalReaction direction="left-to-right" evidence="9">
        <dbReference type="Rhea" id="RHEA:31288"/>
    </physiologicalReaction>
</comment>
<protein>
    <recommendedName>
        <fullName evidence="12">Isobutyryl-CoA dehydrogenase, mitochondrial</fullName>
    </recommendedName>
    <alternativeName>
        <fullName evidence="13">Acyl-CoA dehydrogenase family member 8</fullName>
    </alternativeName>
</protein>
<dbReference type="PANTHER" id="PTHR43831:SF1">
    <property type="entry name" value="ISOBUTYRYL-COA DEHYDROGENASE, MITOCHONDRIAL"/>
    <property type="match status" value="1"/>
</dbReference>
<dbReference type="FunFam" id="1.20.140.10:FF:000001">
    <property type="entry name" value="Acyl-CoA dehydrogenase"/>
    <property type="match status" value="1"/>
</dbReference>
<evidence type="ECO:0000256" key="10">
    <source>
        <dbReference type="ARBA" id="ARBA00052552"/>
    </source>
</evidence>
<evidence type="ECO:0000256" key="3">
    <source>
        <dbReference type="ARBA" id="ARBA00009347"/>
    </source>
</evidence>
<name>A0A8X6JJG2_TRICU</name>
<dbReference type="Proteomes" id="UP000887116">
    <property type="component" value="Unassembled WGS sequence"/>
</dbReference>
<evidence type="ECO:0000259" key="18">
    <source>
        <dbReference type="Pfam" id="PF02771"/>
    </source>
</evidence>
<evidence type="ECO:0000259" key="16">
    <source>
        <dbReference type="Pfam" id="PF00441"/>
    </source>
</evidence>
<evidence type="ECO:0000256" key="4">
    <source>
        <dbReference type="ARBA" id="ARBA00022456"/>
    </source>
</evidence>
<dbReference type="GO" id="GO:0003853">
    <property type="term" value="F:short-chain 2-methyl fatty acyl-CoA dehydrogenase activity"/>
    <property type="evidence" value="ECO:0007669"/>
    <property type="project" value="UniProtKB-EC"/>
</dbReference>
<evidence type="ECO:0000313" key="20">
    <source>
        <dbReference type="Proteomes" id="UP000887116"/>
    </source>
</evidence>
<dbReference type="GO" id="GO:0005739">
    <property type="term" value="C:mitochondrion"/>
    <property type="evidence" value="ECO:0007669"/>
    <property type="project" value="TreeGrafter"/>
</dbReference>
<dbReference type="FunFam" id="2.40.110.10:FF:000001">
    <property type="entry name" value="Acyl-CoA dehydrogenase, mitochondrial"/>
    <property type="match status" value="1"/>
</dbReference>
<evidence type="ECO:0000256" key="6">
    <source>
        <dbReference type="ARBA" id="ARBA00022827"/>
    </source>
</evidence>
<dbReference type="InterPro" id="IPR036250">
    <property type="entry name" value="AcylCo_DH-like_C"/>
</dbReference>
<comment type="catalytic activity">
    <reaction evidence="8">
        <text>(2S)-2-methylbutanoyl-CoA + oxidized [electron-transfer flavoprotein] + H(+) = (2E)-2-methylbut-2-enoyl-CoA + reduced [electron-transfer flavoprotein]</text>
        <dbReference type="Rhea" id="RHEA:48256"/>
        <dbReference type="Rhea" id="RHEA-COMP:10685"/>
        <dbReference type="Rhea" id="RHEA-COMP:10686"/>
        <dbReference type="ChEBI" id="CHEBI:15378"/>
        <dbReference type="ChEBI" id="CHEBI:57337"/>
        <dbReference type="ChEBI" id="CHEBI:57692"/>
        <dbReference type="ChEBI" id="CHEBI:58307"/>
        <dbReference type="ChEBI" id="CHEBI:88166"/>
    </reaction>
    <physiologicalReaction direction="left-to-right" evidence="8">
        <dbReference type="Rhea" id="RHEA:48257"/>
    </physiologicalReaction>
</comment>
<dbReference type="Gene3D" id="1.10.540.10">
    <property type="entry name" value="Acyl-CoA dehydrogenase/oxidase, N-terminal domain"/>
    <property type="match status" value="1"/>
</dbReference>
<keyword evidence="7 15" id="KW-0560">Oxidoreductase</keyword>
<dbReference type="InterPro" id="IPR052547">
    <property type="entry name" value="Mito_Isobutyryl-CoADH"/>
</dbReference>
<dbReference type="AlphaFoldDB" id="A0A8X6JJG2"/>
<dbReference type="Gene3D" id="2.40.110.10">
    <property type="entry name" value="Butyryl-CoA Dehydrogenase, subunit A, domain 2"/>
    <property type="match status" value="1"/>
</dbReference>
<evidence type="ECO:0000256" key="5">
    <source>
        <dbReference type="ARBA" id="ARBA00022630"/>
    </source>
</evidence>
<dbReference type="CDD" id="cd01162">
    <property type="entry name" value="IBD"/>
    <property type="match status" value="1"/>
</dbReference>
<evidence type="ECO:0000313" key="19">
    <source>
        <dbReference type="EMBL" id="GFR27758.1"/>
    </source>
</evidence>
<dbReference type="SUPFAM" id="SSF47203">
    <property type="entry name" value="Acyl-CoA dehydrogenase C-terminal domain-like"/>
    <property type="match status" value="1"/>
</dbReference>
<keyword evidence="5 15" id="KW-0285">Flavoprotein</keyword>
<evidence type="ECO:0000256" key="9">
    <source>
        <dbReference type="ARBA" id="ARBA00050268"/>
    </source>
</evidence>
<evidence type="ECO:0000256" key="15">
    <source>
        <dbReference type="RuleBase" id="RU362125"/>
    </source>
</evidence>
<dbReference type="GO" id="GO:0050660">
    <property type="term" value="F:flavin adenine dinucleotide binding"/>
    <property type="evidence" value="ECO:0007669"/>
    <property type="project" value="InterPro"/>
</dbReference>
<dbReference type="GO" id="GO:0009083">
    <property type="term" value="P:branched-chain amino acid catabolic process"/>
    <property type="evidence" value="ECO:0007669"/>
    <property type="project" value="UniProtKB-KW"/>
</dbReference>
<dbReference type="Pfam" id="PF02771">
    <property type="entry name" value="Acyl-CoA_dh_N"/>
    <property type="match status" value="1"/>
</dbReference>
<dbReference type="PANTHER" id="PTHR43831">
    <property type="entry name" value="ISOBUTYRYL-COA DEHYDROGENASE"/>
    <property type="match status" value="1"/>
</dbReference>
<keyword evidence="6 15" id="KW-0274">FAD</keyword>
<dbReference type="InterPro" id="IPR046373">
    <property type="entry name" value="Acyl-CoA_Oxase/DH_mid-dom_sf"/>
</dbReference>
<dbReference type="SUPFAM" id="SSF56645">
    <property type="entry name" value="Acyl-CoA dehydrogenase NM domain-like"/>
    <property type="match status" value="1"/>
</dbReference>
<dbReference type="Gene3D" id="1.20.140.10">
    <property type="entry name" value="Butyryl-CoA Dehydrogenase, subunit A, domain 3"/>
    <property type="match status" value="1"/>
</dbReference>
<dbReference type="InterPro" id="IPR009075">
    <property type="entry name" value="AcylCo_DH/oxidase_C"/>
</dbReference>
<gene>
    <name evidence="19" type="primary">Acad8</name>
    <name evidence="19" type="ORF">TNCT_377231</name>
</gene>
<dbReference type="InterPro" id="IPR009100">
    <property type="entry name" value="AcylCoA_DH/oxidase_NM_dom_sf"/>
</dbReference>
<comment type="pathway">
    <text evidence="2">Amino-acid degradation; L-valine degradation.</text>
</comment>
<feature type="domain" description="Acyl-CoA dehydrogenase/oxidase N-terminal" evidence="18">
    <location>
        <begin position="37"/>
        <end position="147"/>
    </location>
</feature>
<feature type="domain" description="Acyl-CoA dehydrogenase/oxidase C-terminal" evidence="16">
    <location>
        <begin position="258"/>
        <end position="407"/>
    </location>
</feature>
<comment type="cofactor">
    <cofactor evidence="1 15">
        <name>FAD</name>
        <dbReference type="ChEBI" id="CHEBI:57692"/>
    </cofactor>
</comment>
<evidence type="ECO:0000256" key="12">
    <source>
        <dbReference type="ARBA" id="ARBA00071686"/>
    </source>
</evidence>
<evidence type="ECO:0000256" key="11">
    <source>
        <dbReference type="ARBA" id="ARBA00055070"/>
    </source>
</evidence>
<dbReference type="InterPro" id="IPR034178">
    <property type="entry name" value="IBD"/>
</dbReference>
<dbReference type="InterPro" id="IPR006089">
    <property type="entry name" value="Acyl-CoA_DH_CS"/>
</dbReference>
<dbReference type="InterPro" id="IPR013786">
    <property type="entry name" value="AcylCoA_DH/ox_N"/>
</dbReference>
<evidence type="ECO:0000256" key="1">
    <source>
        <dbReference type="ARBA" id="ARBA00001974"/>
    </source>
</evidence>
<keyword evidence="20" id="KW-1185">Reference proteome</keyword>
<evidence type="ECO:0000256" key="13">
    <source>
        <dbReference type="ARBA" id="ARBA00076026"/>
    </source>
</evidence>
<keyword evidence="4" id="KW-0101">Branched-chain amino acid catabolism</keyword>
<dbReference type="OrthoDB" id="10254877at2759"/>